<dbReference type="Proteomes" id="UP001060261">
    <property type="component" value="Chromosome"/>
</dbReference>
<dbReference type="Gene3D" id="3.30.450.40">
    <property type="match status" value="2"/>
</dbReference>
<dbReference type="SUPFAM" id="SSF55781">
    <property type="entry name" value="GAF domain-like"/>
    <property type="match status" value="2"/>
</dbReference>
<organism evidence="2 3">
    <name type="scientific">Deinococcus rubellus</name>
    <dbReference type="NCBI Taxonomy" id="1889240"/>
    <lineage>
        <taxon>Bacteria</taxon>
        <taxon>Thermotogati</taxon>
        <taxon>Deinococcota</taxon>
        <taxon>Deinococci</taxon>
        <taxon>Deinococcales</taxon>
        <taxon>Deinococcaceae</taxon>
        <taxon>Deinococcus</taxon>
    </lineage>
</organism>
<dbReference type="PANTHER" id="PTHR43102:SF2">
    <property type="entry name" value="GAF DOMAIN-CONTAINING PROTEIN"/>
    <property type="match status" value="1"/>
</dbReference>
<evidence type="ECO:0000313" key="3">
    <source>
        <dbReference type="Proteomes" id="UP001060261"/>
    </source>
</evidence>
<dbReference type="InterPro" id="IPR043128">
    <property type="entry name" value="Rev_trsase/Diguanyl_cyclase"/>
</dbReference>
<protein>
    <submittedName>
        <fullName evidence="2">Diguanylate cyclase</fullName>
        <ecNumber evidence="2">2.7.7.65</ecNumber>
    </submittedName>
</protein>
<dbReference type="CDD" id="cd01949">
    <property type="entry name" value="GGDEF"/>
    <property type="match status" value="1"/>
</dbReference>
<dbReference type="InterPro" id="IPR000160">
    <property type="entry name" value="GGDEF_dom"/>
</dbReference>
<name>A0ABY5YK25_9DEIO</name>
<dbReference type="SMART" id="SM00267">
    <property type="entry name" value="GGDEF"/>
    <property type="match status" value="1"/>
</dbReference>
<dbReference type="NCBIfam" id="TIGR00254">
    <property type="entry name" value="GGDEF"/>
    <property type="match status" value="1"/>
</dbReference>
<accession>A0ABY5YK25</accession>
<dbReference type="Pfam" id="PF01590">
    <property type="entry name" value="GAF"/>
    <property type="match status" value="1"/>
</dbReference>
<gene>
    <name evidence="2" type="ORF">N0D28_07390</name>
</gene>
<sequence length="511" mass="55802">MQAAPLPDTEYARLMALARYSVLDTGPEESFERITRLVSEVLKVPVALINFVDQFRQWGKSCVGMDSSEAGRDISFCAWAILDNEVLVVENAHADPRFADNPMVLGEPHIHLYAGAPLMTPDGHAIGTLCVVDEQPHPFGAREVRLLEGFAAVVMEALELRVRQLELTRQVAASTAQMDDLRRTAAHAETLGAITALFDANFEPEEATLASAELLSQAVNVDWAGLLLCGNETMRLLSAWPAGGVSDFPVPTNLDDHRHGLIGALAGQQQAWFVDDYAAHPQALPEYVAAGVKAVAALPLGKYSDNQYGDGKYVLAVVRNRPQFWRGSDRALFEAAARSIRGSLERRAHLREVEEAAGQDVLTGLGNRRAFDQAIRTLERLAEPYGLLMADLDGLKAVNDQQGHTAGDRLLAQFAAALQAQFLPQAEVYRFGGDEFAVLWPGPLAEDEALGRVRRAVQHLRTDGFPNAGASAGVAYHPRNNGQQTAADLLRLADERMYEAKRRQKVGSGRR</sequence>
<feature type="domain" description="GGDEF" evidence="1">
    <location>
        <begin position="383"/>
        <end position="511"/>
    </location>
</feature>
<reference evidence="2" key="1">
    <citation type="submission" date="2022-09" db="EMBL/GenBank/DDBJ databases">
        <title>genome sequence of Deinococcus rubellus.</title>
        <authorList>
            <person name="Srinivasan S."/>
        </authorList>
    </citation>
    <scope>NUCLEOTIDE SEQUENCE</scope>
    <source>
        <strain evidence="2">Ant6</strain>
    </source>
</reference>
<dbReference type="PANTHER" id="PTHR43102">
    <property type="entry name" value="SLR1143 PROTEIN"/>
    <property type="match status" value="1"/>
</dbReference>
<dbReference type="InterPro" id="IPR003018">
    <property type="entry name" value="GAF"/>
</dbReference>
<dbReference type="RefSeq" id="WP_260561720.1">
    <property type="nucleotide sequence ID" value="NZ_BAABEC010000189.1"/>
</dbReference>
<dbReference type="GO" id="GO:0052621">
    <property type="term" value="F:diguanylate cyclase activity"/>
    <property type="evidence" value="ECO:0007669"/>
    <property type="project" value="UniProtKB-EC"/>
</dbReference>
<dbReference type="EMBL" id="CP104213">
    <property type="protein sequence ID" value="UWX65465.1"/>
    <property type="molecule type" value="Genomic_DNA"/>
</dbReference>
<keyword evidence="2" id="KW-0808">Transferase</keyword>
<evidence type="ECO:0000313" key="2">
    <source>
        <dbReference type="EMBL" id="UWX65465.1"/>
    </source>
</evidence>
<keyword evidence="2" id="KW-0548">Nucleotidyltransferase</keyword>
<dbReference type="Gene3D" id="3.30.70.270">
    <property type="match status" value="1"/>
</dbReference>
<dbReference type="EC" id="2.7.7.65" evidence="2"/>
<dbReference type="InterPro" id="IPR029016">
    <property type="entry name" value="GAF-like_dom_sf"/>
</dbReference>
<evidence type="ECO:0000259" key="1">
    <source>
        <dbReference type="PROSITE" id="PS50887"/>
    </source>
</evidence>
<dbReference type="Pfam" id="PF00990">
    <property type="entry name" value="GGDEF"/>
    <property type="match status" value="1"/>
</dbReference>
<keyword evidence="3" id="KW-1185">Reference proteome</keyword>
<proteinExistence type="predicted"/>
<dbReference type="InterPro" id="IPR029787">
    <property type="entry name" value="Nucleotide_cyclase"/>
</dbReference>
<dbReference type="PROSITE" id="PS50887">
    <property type="entry name" value="GGDEF"/>
    <property type="match status" value="1"/>
</dbReference>
<dbReference type="SUPFAM" id="SSF55073">
    <property type="entry name" value="Nucleotide cyclase"/>
    <property type="match status" value="1"/>
</dbReference>
<dbReference type="SMART" id="SM00065">
    <property type="entry name" value="GAF"/>
    <property type="match status" value="2"/>
</dbReference>